<evidence type="ECO:0000313" key="3">
    <source>
        <dbReference type="Proteomes" id="UP000186819"/>
    </source>
</evidence>
<dbReference type="PANTHER" id="PTHR22617">
    <property type="entry name" value="CHEMOTAXIS SENSOR HISTIDINE KINASE-RELATED"/>
    <property type="match status" value="1"/>
</dbReference>
<evidence type="ECO:0000259" key="1">
    <source>
        <dbReference type="PROSITE" id="PS50851"/>
    </source>
</evidence>
<dbReference type="Pfam" id="PF01584">
    <property type="entry name" value="CheW"/>
    <property type="match status" value="1"/>
</dbReference>
<sequence>MQQVAVFTLGDRRFGLPLGSVERVIRAVAVTPLPKAPSIVCGVVNMRGQVVPVIDIRRRLGVQGREIALSDQLLVAHTPRRTLAMMVDAVTGVAECDERDWVAAETIVPGTGYLRGIVKLADEMVLIHDLDSFLSLDEEQSLEQALSSIA</sequence>
<name>A0A1N6N4B0_9RHOO</name>
<dbReference type="PROSITE" id="PS50851">
    <property type="entry name" value="CHEW"/>
    <property type="match status" value="1"/>
</dbReference>
<proteinExistence type="predicted"/>
<dbReference type="GO" id="GO:0005829">
    <property type="term" value="C:cytosol"/>
    <property type="evidence" value="ECO:0007669"/>
    <property type="project" value="TreeGrafter"/>
</dbReference>
<accession>A0A1N6N4B0</accession>
<feature type="domain" description="CheW-like" evidence="1">
    <location>
        <begin position="1"/>
        <end position="139"/>
    </location>
</feature>
<dbReference type="PANTHER" id="PTHR22617:SF23">
    <property type="entry name" value="CHEMOTAXIS PROTEIN CHEW"/>
    <property type="match status" value="1"/>
</dbReference>
<protein>
    <submittedName>
        <fullName evidence="2">CheW protein</fullName>
    </submittedName>
</protein>
<dbReference type="InterPro" id="IPR002545">
    <property type="entry name" value="CheW-lke_dom"/>
</dbReference>
<dbReference type="GO" id="GO:0006935">
    <property type="term" value="P:chemotaxis"/>
    <property type="evidence" value="ECO:0007669"/>
    <property type="project" value="InterPro"/>
</dbReference>
<dbReference type="GO" id="GO:0007165">
    <property type="term" value="P:signal transduction"/>
    <property type="evidence" value="ECO:0007669"/>
    <property type="project" value="InterPro"/>
</dbReference>
<gene>
    <name evidence="2" type="ORF">SAMN05421829_10169</name>
</gene>
<dbReference type="InterPro" id="IPR039315">
    <property type="entry name" value="CheW"/>
</dbReference>
<reference evidence="3" key="1">
    <citation type="submission" date="2017-01" db="EMBL/GenBank/DDBJ databases">
        <authorList>
            <person name="Varghese N."/>
            <person name="Submissions S."/>
        </authorList>
    </citation>
    <scope>NUCLEOTIDE SEQUENCE [LARGE SCALE GENOMIC DNA]</scope>
    <source>
        <strain evidence="3">ATCC 51758</strain>
    </source>
</reference>
<keyword evidence="3" id="KW-1185">Reference proteome</keyword>
<dbReference type="EMBL" id="FTMD01000001">
    <property type="protein sequence ID" value="SIP86893.1"/>
    <property type="molecule type" value="Genomic_DNA"/>
</dbReference>
<dbReference type="AlphaFoldDB" id="A0A1N6N4B0"/>
<evidence type="ECO:0000313" key="2">
    <source>
        <dbReference type="EMBL" id="SIP86893.1"/>
    </source>
</evidence>
<dbReference type="Proteomes" id="UP000186819">
    <property type="component" value="Unassembled WGS sequence"/>
</dbReference>
<dbReference type="OrthoDB" id="9806105at2"/>
<dbReference type="Gene3D" id="2.30.30.40">
    <property type="entry name" value="SH3 Domains"/>
    <property type="match status" value="1"/>
</dbReference>
<dbReference type="SUPFAM" id="SSF50341">
    <property type="entry name" value="CheW-like"/>
    <property type="match status" value="1"/>
</dbReference>
<organism evidence="2 3">
    <name type="scientific">Aromatoleum tolulyticum</name>
    <dbReference type="NCBI Taxonomy" id="34027"/>
    <lineage>
        <taxon>Bacteria</taxon>
        <taxon>Pseudomonadati</taxon>
        <taxon>Pseudomonadota</taxon>
        <taxon>Betaproteobacteria</taxon>
        <taxon>Rhodocyclales</taxon>
        <taxon>Rhodocyclaceae</taxon>
        <taxon>Aromatoleum</taxon>
    </lineage>
</organism>
<dbReference type="InterPro" id="IPR036061">
    <property type="entry name" value="CheW-like_dom_sf"/>
</dbReference>
<dbReference type="SMART" id="SM00260">
    <property type="entry name" value="CheW"/>
    <property type="match status" value="1"/>
</dbReference>
<dbReference type="Gene3D" id="2.40.50.180">
    <property type="entry name" value="CheA-289, Domain 4"/>
    <property type="match status" value="1"/>
</dbReference>
<dbReference type="STRING" id="34027.SAMN05421829_10169"/>
<dbReference type="RefSeq" id="WP_076600117.1">
    <property type="nucleotide sequence ID" value="NZ_FTMD01000001.1"/>
</dbReference>